<organism evidence="1 2">
    <name type="scientific">Steinernema glaseri</name>
    <dbReference type="NCBI Taxonomy" id="37863"/>
    <lineage>
        <taxon>Eukaryota</taxon>
        <taxon>Metazoa</taxon>
        <taxon>Ecdysozoa</taxon>
        <taxon>Nematoda</taxon>
        <taxon>Chromadorea</taxon>
        <taxon>Rhabditida</taxon>
        <taxon>Tylenchina</taxon>
        <taxon>Panagrolaimomorpha</taxon>
        <taxon>Strongyloidoidea</taxon>
        <taxon>Steinernematidae</taxon>
        <taxon>Steinernema</taxon>
    </lineage>
</organism>
<evidence type="ECO:0000313" key="2">
    <source>
        <dbReference type="WBParaSite" id="L893_g16669.t1"/>
    </source>
</evidence>
<keyword evidence="1" id="KW-1185">Reference proteome</keyword>
<accession>A0A1I7YIG3</accession>
<dbReference type="WBParaSite" id="L893_g16669.t1">
    <property type="protein sequence ID" value="L893_g16669.t1"/>
    <property type="gene ID" value="L893_g16669"/>
</dbReference>
<proteinExistence type="predicted"/>
<reference evidence="2" key="1">
    <citation type="submission" date="2016-11" db="UniProtKB">
        <authorList>
            <consortium name="WormBaseParasite"/>
        </authorList>
    </citation>
    <scope>IDENTIFICATION</scope>
</reference>
<evidence type="ECO:0000313" key="1">
    <source>
        <dbReference type="Proteomes" id="UP000095287"/>
    </source>
</evidence>
<sequence>MRITSNSHCFRNFETITDNLRPSNVPSNHTFLINDFLKWLHENKAVCLLQYVCLINRPAKSGTEAQLAWKPHKTIVQPFYDGPFIFADQQATVLQTRYR</sequence>
<protein>
    <submittedName>
        <fullName evidence="2">Decapping nuclease</fullName>
    </submittedName>
</protein>
<name>A0A1I7YIG3_9BILA</name>
<dbReference type="AlphaFoldDB" id="A0A1I7YIG3"/>
<dbReference type="Proteomes" id="UP000095287">
    <property type="component" value="Unplaced"/>
</dbReference>